<reference evidence="2 3" key="1">
    <citation type="submission" date="2019-07" db="EMBL/GenBank/DDBJ databases">
        <title>Analysis of the biochemical properties, biological activity and biotechnological potential of siderophores and biosurfactants produced by Antarctic psychrotolerant bacteria.</title>
        <authorList>
            <person name="Styczynski M."/>
            <person name="Krucon T."/>
            <person name="Decewicz P."/>
            <person name="Dziewit L."/>
        </authorList>
    </citation>
    <scope>NUCLEOTIDE SEQUENCE [LARGE SCALE GENOMIC DNA]</scope>
    <source>
        <strain evidence="2 3">ANT_H27</strain>
    </source>
</reference>
<sequence length="181" mass="20516">RGAHFLMTVKGNQPKLLKQLQALPWKEVPQGNQQQDTGHGSRIKVATLTGVIKFPHALQAAQLTRKTRPLKGKKWSVEVVYLITSLPAHQASPRQLNTWIRGHWKIENSLHWCRDVTYQEDASQTRTGFAPRVMASLRNLALSLHRLNHSTNIAKANRYMAKHPGRPLERIGFMTPSATLH</sequence>
<name>A0A5B0DQX9_9MICC</name>
<dbReference type="InterPro" id="IPR047647">
    <property type="entry name" value="ISAs1_transpos"/>
</dbReference>
<feature type="domain" description="Transposase IS4-like" evidence="1">
    <location>
        <begin position="2"/>
        <end position="143"/>
    </location>
</feature>
<evidence type="ECO:0000259" key="1">
    <source>
        <dbReference type="Pfam" id="PF01609"/>
    </source>
</evidence>
<dbReference type="OrthoDB" id="3867913at2"/>
<dbReference type="PANTHER" id="PTHR30298:SF0">
    <property type="entry name" value="PROTEIN YBFL-RELATED"/>
    <property type="match status" value="1"/>
</dbReference>
<evidence type="ECO:0000313" key="3">
    <source>
        <dbReference type="Proteomes" id="UP000323856"/>
    </source>
</evidence>
<comment type="caution">
    <text evidence="2">The sequence shown here is derived from an EMBL/GenBank/DDBJ whole genome shotgun (WGS) entry which is preliminary data.</text>
</comment>
<protein>
    <submittedName>
        <fullName evidence="2">ISAs1 family transposase</fullName>
    </submittedName>
</protein>
<dbReference type="GO" id="GO:0004803">
    <property type="term" value="F:transposase activity"/>
    <property type="evidence" value="ECO:0007669"/>
    <property type="project" value="InterPro"/>
</dbReference>
<dbReference type="PANTHER" id="PTHR30298">
    <property type="entry name" value="H REPEAT-ASSOCIATED PREDICTED TRANSPOSASE"/>
    <property type="match status" value="1"/>
</dbReference>
<proteinExistence type="predicted"/>
<dbReference type="GO" id="GO:0006313">
    <property type="term" value="P:DNA transposition"/>
    <property type="evidence" value="ECO:0007669"/>
    <property type="project" value="InterPro"/>
</dbReference>
<gene>
    <name evidence="2" type="ORF">FQ154_20770</name>
</gene>
<organism evidence="2 3">
    <name type="scientific">Paeniglutamicibacter gangotriensis</name>
    <dbReference type="NCBI Taxonomy" id="254787"/>
    <lineage>
        <taxon>Bacteria</taxon>
        <taxon>Bacillati</taxon>
        <taxon>Actinomycetota</taxon>
        <taxon>Actinomycetes</taxon>
        <taxon>Micrococcales</taxon>
        <taxon>Micrococcaceae</taxon>
        <taxon>Paeniglutamicibacter</taxon>
    </lineage>
</organism>
<dbReference type="RefSeq" id="WP_149621216.1">
    <property type="nucleotide sequence ID" value="NZ_VOBL01000067.1"/>
</dbReference>
<dbReference type="Pfam" id="PF01609">
    <property type="entry name" value="DDE_Tnp_1"/>
    <property type="match status" value="1"/>
</dbReference>
<dbReference type="InterPro" id="IPR051698">
    <property type="entry name" value="Transposase_11-like"/>
</dbReference>
<dbReference type="EMBL" id="VOBL01000067">
    <property type="protein sequence ID" value="KAA0967940.1"/>
    <property type="molecule type" value="Genomic_DNA"/>
</dbReference>
<evidence type="ECO:0000313" key="2">
    <source>
        <dbReference type="EMBL" id="KAA0967940.1"/>
    </source>
</evidence>
<dbReference type="NCBIfam" id="NF033564">
    <property type="entry name" value="transpos_ISAs1"/>
    <property type="match status" value="1"/>
</dbReference>
<dbReference type="InterPro" id="IPR002559">
    <property type="entry name" value="Transposase_11"/>
</dbReference>
<dbReference type="AlphaFoldDB" id="A0A5B0DQX9"/>
<dbReference type="GO" id="GO:0003677">
    <property type="term" value="F:DNA binding"/>
    <property type="evidence" value="ECO:0007669"/>
    <property type="project" value="InterPro"/>
</dbReference>
<dbReference type="Proteomes" id="UP000323856">
    <property type="component" value="Unassembled WGS sequence"/>
</dbReference>
<accession>A0A5B0DQX9</accession>
<feature type="non-terminal residue" evidence="2">
    <location>
        <position position="1"/>
    </location>
</feature>